<evidence type="ECO:0000313" key="2">
    <source>
        <dbReference type="Proteomes" id="UP000315295"/>
    </source>
</evidence>
<gene>
    <name evidence="1" type="ORF">C1H46_034558</name>
</gene>
<dbReference type="CDD" id="cd09272">
    <property type="entry name" value="RNase_HI_RT_Ty1"/>
    <property type="match status" value="1"/>
</dbReference>
<dbReference type="STRING" id="106549.A0A540L0N7"/>
<evidence type="ECO:0000313" key="1">
    <source>
        <dbReference type="EMBL" id="TQD79889.1"/>
    </source>
</evidence>
<evidence type="ECO:0008006" key="3">
    <source>
        <dbReference type="Google" id="ProtNLM"/>
    </source>
</evidence>
<accession>A0A540L0N7</accession>
<comment type="caution">
    <text evidence="1">The sequence shown here is derived from an EMBL/GenBank/DDBJ whole genome shotgun (WGS) entry which is preliminary data.</text>
</comment>
<reference evidence="1 2" key="1">
    <citation type="journal article" date="2019" name="G3 (Bethesda)">
        <title>Sequencing of a Wild Apple (Malus baccata) Genome Unravels the Differences Between Cultivated and Wild Apple Species Regarding Disease Resistance and Cold Tolerance.</title>
        <authorList>
            <person name="Chen X."/>
        </authorList>
    </citation>
    <scope>NUCLEOTIDE SEQUENCE [LARGE SCALE GENOMIC DNA]</scope>
    <source>
        <strain evidence="2">cv. Shandingzi</strain>
        <tissue evidence="1">Leaves</tissue>
    </source>
</reference>
<dbReference type="PANTHER" id="PTHR11439:SF463">
    <property type="entry name" value="REVERSE TRANSCRIPTASE TY1_COPIA-TYPE DOMAIN-CONTAINING PROTEIN"/>
    <property type="match status" value="1"/>
</dbReference>
<dbReference type="Proteomes" id="UP000315295">
    <property type="component" value="Unassembled WGS sequence"/>
</dbReference>
<organism evidence="1 2">
    <name type="scientific">Malus baccata</name>
    <name type="common">Siberian crab apple</name>
    <name type="synonym">Pyrus baccata</name>
    <dbReference type="NCBI Taxonomy" id="106549"/>
    <lineage>
        <taxon>Eukaryota</taxon>
        <taxon>Viridiplantae</taxon>
        <taxon>Streptophyta</taxon>
        <taxon>Embryophyta</taxon>
        <taxon>Tracheophyta</taxon>
        <taxon>Spermatophyta</taxon>
        <taxon>Magnoliopsida</taxon>
        <taxon>eudicotyledons</taxon>
        <taxon>Gunneridae</taxon>
        <taxon>Pentapetalae</taxon>
        <taxon>rosids</taxon>
        <taxon>fabids</taxon>
        <taxon>Rosales</taxon>
        <taxon>Rosaceae</taxon>
        <taxon>Amygdaloideae</taxon>
        <taxon>Maleae</taxon>
        <taxon>Malus</taxon>
    </lineage>
</organism>
<dbReference type="AlphaFoldDB" id="A0A540L0N7"/>
<sequence length="204" mass="23610">MGSRQFESTEFCGFTQLQSSLLQVISTFIVRCINTWNVVDHNTRRSMTGYLVFLGNNPILWQSKKQSSVSISSTEAEYKALAHTTDDLTWIRAVLKDLEIFLPTPPVIRCDNMSTIALSANPVFHSRIKHLDRDYHFVREKVQQGDLEVFYIPTEDQHANILTKGLHGPSFVNHCYNLKFGNPSYDWGNIDQFRLIRRVVWSKR</sequence>
<proteinExistence type="predicted"/>
<keyword evidence="2" id="KW-1185">Reference proteome</keyword>
<dbReference type="EMBL" id="VIEB01000834">
    <property type="protein sequence ID" value="TQD79889.1"/>
    <property type="molecule type" value="Genomic_DNA"/>
</dbReference>
<dbReference type="PANTHER" id="PTHR11439">
    <property type="entry name" value="GAG-POL-RELATED RETROTRANSPOSON"/>
    <property type="match status" value="1"/>
</dbReference>
<name>A0A540L0N7_MALBA</name>
<protein>
    <recommendedName>
        <fullName evidence="3">Reverse transcriptase Ty1/copia-type domain-containing protein</fullName>
    </recommendedName>
</protein>